<dbReference type="Proteomes" id="UP000242699">
    <property type="component" value="Unassembled WGS sequence"/>
</dbReference>
<protein>
    <recommendedName>
        <fullName evidence="4">DUF1440 domain-containing protein</fullName>
    </recommendedName>
</protein>
<feature type="transmembrane region" description="Helical" evidence="1">
    <location>
        <begin position="55"/>
        <end position="75"/>
    </location>
</feature>
<reference evidence="2 3" key="1">
    <citation type="journal article" date="2014" name="BMC Genomics">
        <title>Comparison of environmental and isolate Sulfobacillus genomes reveals diverse carbon, sulfur, nitrogen, and hydrogen metabolisms.</title>
        <authorList>
            <person name="Justice N.B."/>
            <person name="Norman A."/>
            <person name="Brown C.T."/>
            <person name="Singh A."/>
            <person name="Thomas B.C."/>
            <person name="Banfield J.F."/>
        </authorList>
    </citation>
    <scope>NUCLEOTIDE SEQUENCE [LARGE SCALE GENOMIC DNA]</scope>
    <source>
        <strain evidence="2">AMDSBA1</strain>
    </source>
</reference>
<evidence type="ECO:0008006" key="4">
    <source>
        <dbReference type="Google" id="ProtNLM"/>
    </source>
</evidence>
<evidence type="ECO:0000313" key="3">
    <source>
        <dbReference type="Proteomes" id="UP000242699"/>
    </source>
</evidence>
<proteinExistence type="predicted"/>
<evidence type="ECO:0000313" key="2">
    <source>
        <dbReference type="EMBL" id="PSR30339.1"/>
    </source>
</evidence>
<name>A0A2T2X778_9FIRM</name>
<gene>
    <name evidence="2" type="ORF">C7B43_06380</name>
</gene>
<evidence type="ECO:0000256" key="1">
    <source>
        <dbReference type="SAM" id="Phobius"/>
    </source>
</evidence>
<sequence>MFKPKFPPRFAQFIAAGFVGTMAFEVLMTAAPMFGAPVINVALWDGSFLTLNLKFATITGLVIEIAFGTILAYLYHNWITTHLQGPYWQKGLFFGVVLWGGVMIFGLPVFDHISPLVNNGLMLAPGLFARNFGQPTALIFLAALWGFTLPLSYLDDRWGKNPA</sequence>
<dbReference type="AlphaFoldDB" id="A0A2T2X778"/>
<accession>A0A2T2X778</accession>
<dbReference type="EMBL" id="PXYT01000011">
    <property type="protein sequence ID" value="PSR30339.1"/>
    <property type="molecule type" value="Genomic_DNA"/>
</dbReference>
<keyword evidence="1" id="KW-1133">Transmembrane helix</keyword>
<keyword evidence="1" id="KW-0812">Transmembrane</keyword>
<feature type="transmembrane region" description="Helical" evidence="1">
    <location>
        <begin position="132"/>
        <end position="154"/>
    </location>
</feature>
<comment type="caution">
    <text evidence="2">The sequence shown here is derived from an EMBL/GenBank/DDBJ whole genome shotgun (WGS) entry which is preliminary data.</text>
</comment>
<organism evidence="2 3">
    <name type="scientific">Sulfobacillus benefaciens</name>
    <dbReference type="NCBI Taxonomy" id="453960"/>
    <lineage>
        <taxon>Bacteria</taxon>
        <taxon>Bacillati</taxon>
        <taxon>Bacillota</taxon>
        <taxon>Clostridia</taxon>
        <taxon>Eubacteriales</taxon>
        <taxon>Clostridiales Family XVII. Incertae Sedis</taxon>
        <taxon>Sulfobacillus</taxon>
    </lineage>
</organism>
<keyword evidence="1" id="KW-0472">Membrane</keyword>
<feature type="transmembrane region" description="Helical" evidence="1">
    <location>
        <begin position="12"/>
        <end position="35"/>
    </location>
</feature>
<feature type="transmembrane region" description="Helical" evidence="1">
    <location>
        <begin position="87"/>
        <end position="110"/>
    </location>
</feature>